<evidence type="ECO:0000256" key="1">
    <source>
        <dbReference type="ARBA" id="ARBA00004479"/>
    </source>
</evidence>
<dbReference type="InterPro" id="IPR017194">
    <property type="entry name" value="Transform_growth_fac-b_typ-2"/>
</dbReference>
<keyword evidence="5 13" id="KW-0812">Transmembrane</keyword>
<evidence type="ECO:0000256" key="8">
    <source>
        <dbReference type="ARBA" id="ARBA00022777"/>
    </source>
</evidence>
<feature type="transmembrane region" description="Helical" evidence="13">
    <location>
        <begin position="174"/>
        <end position="196"/>
    </location>
</feature>
<dbReference type="Proteomes" id="UP001652740">
    <property type="component" value="Unplaced"/>
</dbReference>
<keyword evidence="16" id="KW-1185">Reference proteome</keyword>
<comment type="subcellular location">
    <subcellularLocation>
        <location evidence="1 13">Membrane</location>
        <topology evidence="1 13">Single-pass type I membrane protein</topology>
    </subcellularLocation>
</comment>
<comment type="catalytic activity">
    <reaction evidence="13">
        <text>L-threonyl-[receptor-protein] + ATP = O-phospho-L-threonyl-[receptor-protein] + ADP + H(+)</text>
        <dbReference type="Rhea" id="RHEA:44880"/>
        <dbReference type="Rhea" id="RHEA-COMP:11024"/>
        <dbReference type="Rhea" id="RHEA-COMP:11025"/>
        <dbReference type="ChEBI" id="CHEBI:15378"/>
        <dbReference type="ChEBI" id="CHEBI:30013"/>
        <dbReference type="ChEBI" id="CHEBI:30616"/>
        <dbReference type="ChEBI" id="CHEBI:61977"/>
        <dbReference type="ChEBI" id="CHEBI:456216"/>
        <dbReference type="EC" id="2.7.11.30"/>
    </reaction>
</comment>
<dbReference type="PRINTS" id="PR00653">
    <property type="entry name" value="ACTIVIN2R"/>
</dbReference>
<evidence type="ECO:0000256" key="13">
    <source>
        <dbReference type="RuleBase" id="RU361271"/>
    </source>
</evidence>
<evidence type="ECO:0000256" key="9">
    <source>
        <dbReference type="ARBA" id="ARBA00022840"/>
    </source>
</evidence>
<keyword evidence="8 13" id="KW-0418">Kinase</keyword>
<feature type="domain" description="Protein kinase" evidence="15">
    <location>
        <begin position="235"/>
        <end position="525"/>
    </location>
</feature>
<evidence type="ECO:0000256" key="2">
    <source>
        <dbReference type="ARBA" id="ARBA00009605"/>
    </source>
</evidence>
<evidence type="ECO:0000313" key="17">
    <source>
        <dbReference type="RefSeq" id="XP_052748498.1"/>
    </source>
</evidence>
<sequence length="557" mass="60969">MALMMAQKMVLHIVLFVLGTTFAAPPNDENLPPRPREGGVTTRYCAFYNDSKPCDPNNSTSCIQTPEKEECLPTETTDKSSHCFVLWQFDNVTNTAYPKVKGCFLDTVSCTDRAFNCRLHNIKLPLLHCCCEGDMCNQNVTFPGLEVVLAQTDAPVEIIPASPVPTSDDDTKAVIAYTLTPLFLLFAILLACYFLYRRRKGSSFAELASGEPSLSRPPSATAGMENEGLGLVGQITLCEVRARGRFGAVWRAKYGQMDVAVKVFPLQDKQSWMAEQEIYRLPRMDHPDILHFIGVDKKGDNLQAEYRLITAYHEKGSLCDYLKANTLTWAEAWRVAVCVARGLAHLHEEVGGKPAVAHRDFKSKNVLLKADMSACIADFGLALVFAAGRGCGDAHGQVGTRRYMAPEVLDGAINFTKDAFLRIDMYACALVLWEIASRCTDVGAEPTAQYRLPLEEEVGSHPSLEEMQEAVVQRKLRPLIPAVWRDHPGLSVVCDTMEECWDHDAEARLSASCVLERVTAQRPAAAAPAAGAAAAAAAAAADTAPLLIHHLAPPRAC</sequence>
<dbReference type="InterPro" id="IPR008271">
    <property type="entry name" value="Ser/Thr_kinase_AS"/>
</dbReference>
<dbReference type="EC" id="2.7.11.30" evidence="13"/>
<evidence type="ECO:0000256" key="12">
    <source>
        <dbReference type="ARBA" id="ARBA00023170"/>
    </source>
</evidence>
<keyword evidence="13" id="KW-0460">Magnesium</keyword>
<evidence type="ECO:0000256" key="6">
    <source>
        <dbReference type="ARBA" id="ARBA00022729"/>
    </source>
</evidence>
<evidence type="ECO:0000256" key="3">
    <source>
        <dbReference type="ARBA" id="ARBA00022527"/>
    </source>
</evidence>
<dbReference type="CDD" id="cd23615">
    <property type="entry name" value="TFP_LU_ECD_ACVR2"/>
    <property type="match status" value="1"/>
</dbReference>
<dbReference type="InterPro" id="IPR045860">
    <property type="entry name" value="Snake_toxin-like_sf"/>
</dbReference>
<evidence type="ECO:0000256" key="11">
    <source>
        <dbReference type="ARBA" id="ARBA00023136"/>
    </source>
</evidence>
<evidence type="ECO:0000256" key="7">
    <source>
        <dbReference type="ARBA" id="ARBA00022741"/>
    </source>
</evidence>
<protein>
    <recommendedName>
        <fullName evidence="13">Serine/threonine-protein kinase receptor</fullName>
        <ecNumber evidence="13">2.7.11.30</ecNumber>
    </recommendedName>
</protein>
<dbReference type="Gene3D" id="3.30.200.20">
    <property type="entry name" value="Phosphorylase Kinase, domain 1"/>
    <property type="match status" value="1"/>
</dbReference>
<accession>A0ABM3MAP4</accession>
<name>A0ABM3MAP4_GALME</name>
<evidence type="ECO:0000259" key="15">
    <source>
        <dbReference type="PROSITE" id="PS50011"/>
    </source>
</evidence>
<dbReference type="InterPro" id="IPR000333">
    <property type="entry name" value="TGFB_receptor"/>
</dbReference>
<keyword evidence="4 13" id="KW-0808">Transferase</keyword>
<dbReference type="PROSITE" id="PS00108">
    <property type="entry name" value="PROTEIN_KINASE_ST"/>
    <property type="match status" value="1"/>
</dbReference>
<keyword evidence="7 13" id="KW-0547">Nucleotide-binding</keyword>
<gene>
    <name evidence="17" type="primary">LOC128200143</name>
</gene>
<feature type="chain" id="PRO_5045861310" description="Serine/threonine-protein kinase receptor" evidence="14">
    <location>
        <begin position="24"/>
        <end position="557"/>
    </location>
</feature>
<keyword evidence="12 13" id="KW-0675">Receptor</keyword>
<dbReference type="Gene3D" id="1.10.510.10">
    <property type="entry name" value="Transferase(Phosphotransferase) domain 1"/>
    <property type="match status" value="1"/>
</dbReference>
<dbReference type="InterPro" id="IPR011009">
    <property type="entry name" value="Kinase-like_dom_sf"/>
</dbReference>
<reference evidence="17" key="1">
    <citation type="submission" date="2025-08" db="UniProtKB">
        <authorList>
            <consortium name="RefSeq"/>
        </authorList>
    </citation>
    <scope>IDENTIFICATION</scope>
    <source>
        <tissue evidence="17">Whole larvae</tissue>
    </source>
</reference>
<evidence type="ECO:0000256" key="14">
    <source>
        <dbReference type="SAM" id="SignalP"/>
    </source>
</evidence>
<feature type="signal peptide" evidence="14">
    <location>
        <begin position="1"/>
        <end position="23"/>
    </location>
</feature>
<keyword evidence="3 13" id="KW-0723">Serine/threonine-protein kinase</keyword>
<evidence type="ECO:0000256" key="4">
    <source>
        <dbReference type="ARBA" id="ARBA00022679"/>
    </source>
</evidence>
<dbReference type="PROSITE" id="PS50011">
    <property type="entry name" value="PROTEIN_KINASE_DOM"/>
    <property type="match status" value="1"/>
</dbReference>
<dbReference type="RefSeq" id="XP_052748498.1">
    <property type="nucleotide sequence ID" value="XM_052892538.1"/>
</dbReference>
<keyword evidence="13" id="KW-0464">Manganese</keyword>
<dbReference type="InterPro" id="IPR000719">
    <property type="entry name" value="Prot_kinase_dom"/>
</dbReference>
<evidence type="ECO:0000256" key="10">
    <source>
        <dbReference type="ARBA" id="ARBA00022989"/>
    </source>
</evidence>
<evidence type="ECO:0000313" key="16">
    <source>
        <dbReference type="Proteomes" id="UP001652740"/>
    </source>
</evidence>
<dbReference type="GeneID" id="128200143"/>
<keyword evidence="13" id="KW-0479">Metal-binding</keyword>
<dbReference type="Pfam" id="PF00069">
    <property type="entry name" value="Pkinase"/>
    <property type="match status" value="1"/>
</dbReference>
<comment type="cofactor">
    <cofactor evidence="13">
        <name>Mg(2+)</name>
        <dbReference type="ChEBI" id="CHEBI:18420"/>
    </cofactor>
    <cofactor evidence="13">
        <name>Mn(2+)</name>
        <dbReference type="ChEBI" id="CHEBI:29035"/>
    </cofactor>
</comment>
<organism evidence="16 17">
    <name type="scientific">Galleria mellonella</name>
    <name type="common">Greater wax moth</name>
    <dbReference type="NCBI Taxonomy" id="7137"/>
    <lineage>
        <taxon>Eukaryota</taxon>
        <taxon>Metazoa</taxon>
        <taxon>Ecdysozoa</taxon>
        <taxon>Arthropoda</taxon>
        <taxon>Hexapoda</taxon>
        <taxon>Insecta</taxon>
        <taxon>Pterygota</taxon>
        <taxon>Neoptera</taxon>
        <taxon>Endopterygota</taxon>
        <taxon>Lepidoptera</taxon>
        <taxon>Glossata</taxon>
        <taxon>Ditrysia</taxon>
        <taxon>Pyraloidea</taxon>
        <taxon>Pyralidae</taxon>
        <taxon>Galleriinae</taxon>
        <taxon>Galleria</taxon>
    </lineage>
</organism>
<proteinExistence type="inferred from homology"/>
<dbReference type="Gene3D" id="2.10.60.10">
    <property type="entry name" value="CD59"/>
    <property type="match status" value="1"/>
</dbReference>
<dbReference type="CDD" id="cd14053">
    <property type="entry name" value="STKc_ACVR2"/>
    <property type="match status" value="1"/>
</dbReference>
<dbReference type="SUPFAM" id="SSF56112">
    <property type="entry name" value="Protein kinase-like (PK-like)"/>
    <property type="match status" value="1"/>
</dbReference>
<keyword evidence="10 13" id="KW-1133">Transmembrane helix</keyword>
<evidence type="ECO:0000256" key="5">
    <source>
        <dbReference type="ARBA" id="ARBA00022692"/>
    </source>
</evidence>
<keyword evidence="11 13" id="KW-0472">Membrane</keyword>
<dbReference type="PIRSF" id="PIRSF037393">
    <property type="entry name" value="TGFRII"/>
    <property type="match status" value="1"/>
</dbReference>
<keyword evidence="6 14" id="KW-0732">Signal</keyword>
<dbReference type="PANTHER" id="PTHR23255:SF98">
    <property type="entry name" value="SERINE_THREONINE-PROTEIN KINASE RECEPTOR"/>
    <property type="match status" value="1"/>
</dbReference>
<dbReference type="PANTHER" id="PTHR23255">
    <property type="entry name" value="TRANSFORMING GROWTH FACTOR-BETA RECEPTOR TYPE I AND II"/>
    <property type="match status" value="1"/>
</dbReference>
<comment type="similarity">
    <text evidence="2 13">Belongs to the protein kinase superfamily. TKL Ser/Thr protein kinase family. TGFB receptor subfamily.</text>
</comment>
<dbReference type="SUPFAM" id="SSF57302">
    <property type="entry name" value="Snake toxin-like"/>
    <property type="match status" value="1"/>
</dbReference>
<keyword evidence="9 13" id="KW-0067">ATP-binding</keyword>